<evidence type="ECO:0000313" key="1">
    <source>
        <dbReference type="EMBL" id="VWQ11878.1"/>
    </source>
</evidence>
<sequence length="113" mass="12805">MSISEDEAEKVYPTEYWNDGSGCKKVFAANTDDLQEAYIRGREAPPSDVEVKAVAKRLLWRSCKKWDGIESDCVAKDEDDAWDYAGEICGYQEDFIDRAKEVLEVARKAVTES</sequence>
<dbReference type="EMBL" id="CABWJV010000001">
    <property type="protein sequence ID" value="VWQ11878.1"/>
    <property type="molecule type" value="Genomic_DNA"/>
</dbReference>
<keyword evidence="2" id="KW-1185">Reference proteome</keyword>
<gene>
    <name evidence="1" type="ORF">BIFLH658_00149</name>
</gene>
<comment type="caution">
    <text evidence="1">The sequence shown here is derived from an EMBL/GenBank/DDBJ whole genome shotgun (WGS) entry which is preliminary data.</text>
</comment>
<accession>A0ABY6Y9K5</accession>
<dbReference type="RefSeq" id="WP_174767449.1">
    <property type="nucleotide sequence ID" value="NZ_CABWJV010000001.1"/>
</dbReference>
<evidence type="ECO:0000313" key="2">
    <source>
        <dbReference type="Proteomes" id="UP000494211"/>
    </source>
</evidence>
<organism evidence="1 2">
    <name type="scientific">Bifidobacterium pseudocatenulatum</name>
    <dbReference type="NCBI Taxonomy" id="28026"/>
    <lineage>
        <taxon>Bacteria</taxon>
        <taxon>Bacillati</taxon>
        <taxon>Actinomycetota</taxon>
        <taxon>Actinomycetes</taxon>
        <taxon>Bifidobacteriales</taxon>
        <taxon>Bifidobacteriaceae</taxon>
        <taxon>Bifidobacterium</taxon>
    </lineage>
</organism>
<name>A0ABY6Y9K5_BIFPS</name>
<reference evidence="1 2" key="1">
    <citation type="submission" date="2019-10" db="EMBL/GenBank/DDBJ databases">
        <authorList>
            <consortium name="Melissa Lawson"/>
            <person name="O'neill I."/>
        </authorList>
    </citation>
    <scope>NUCLEOTIDE SEQUENCE [LARGE SCALE GENOMIC DNA]</scope>
    <source>
        <strain evidence="1">LH_658</strain>
    </source>
</reference>
<proteinExistence type="predicted"/>
<protein>
    <submittedName>
        <fullName evidence="1">Uncharacterized protein</fullName>
    </submittedName>
</protein>
<dbReference type="Proteomes" id="UP000494211">
    <property type="component" value="Unassembled WGS sequence"/>
</dbReference>